<evidence type="ECO:0000313" key="6">
    <source>
        <dbReference type="EMBL" id="KIY63648.1"/>
    </source>
</evidence>
<evidence type="ECO:0000313" key="7">
    <source>
        <dbReference type="Proteomes" id="UP000054007"/>
    </source>
</evidence>
<feature type="transmembrane region" description="Helical" evidence="5">
    <location>
        <begin position="460"/>
        <end position="479"/>
    </location>
</feature>
<feature type="transmembrane region" description="Helical" evidence="5">
    <location>
        <begin position="12"/>
        <end position="32"/>
    </location>
</feature>
<evidence type="ECO:0000256" key="2">
    <source>
        <dbReference type="ARBA" id="ARBA00022692"/>
    </source>
</evidence>
<sequence>MSAIPGPFGLPRIITFVASLTATLAGGSNYVFSAYAPQLGERLNITHTKLNVIGLAGNVGVYSTAPIWGRLVDIRGPKLALALGFILLFVGYSGIRFIYDGGLDPDQTTVTTFTFIIMVLFGYMTGAGGNGGCSAAINATAKTFPEKLRASATGIVMSGFGLSAFVFSTLAHFVFPGDTSTFLIVLALGTSLPMIAGFFLIRPIPLPPTETTTRRRRDSSEPLLSERPNFDREIEDVAVDGQEESPATKVHTTDNHLEHPNIYGLELWKNIDFWLLFLILTFVSGTGLMFINNVGAMARALYIHATPVFSEIEVVEWQAAQVSTISISNCLGRIFIGLFADFSKHHFHLPRSHMLIVASGLALISQIIAASIGVIENLWIASVALGVAYGCTFGIFPSLCIDWFGLSHFSENWGYVSLAPVIGGNLFSLAFGRNLDAHQPSAESLVKYCMEGKFCYVESLYLTMGGCATALLLSVYASWRERKIRQHVHRVVE</sequence>
<dbReference type="InterPro" id="IPR036259">
    <property type="entry name" value="MFS_trans_sf"/>
</dbReference>
<keyword evidence="7" id="KW-1185">Reference proteome</keyword>
<dbReference type="InterPro" id="IPR011701">
    <property type="entry name" value="MFS"/>
</dbReference>
<feature type="transmembrane region" description="Helical" evidence="5">
    <location>
        <begin position="52"/>
        <end position="72"/>
    </location>
</feature>
<dbReference type="STRING" id="1314674.A0A0D7AZ50"/>
<reference evidence="6 7" key="1">
    <citation type="journal article" date="2015" name="Fungal Genet. Biol.">
        <title>Evolution of novel wood decay mechanisms in Agaricales revealed by the genome sequences of Fistulina hepatica and Cylindrobasidium torrendii.</title>
        <authorList>
            <person name="Floudas D."/>
            <person name="Held B.W."/>
            <person name="Riley R."/>
            <person name="Nagy L.G."/>
            <person name="Koehler G."/>
            <person name="Ransdell A.S."/>
            <person name="Younus H."/>
            <person name="Chow J."/>
            <person name="Chiniquy J."/>
            <person name="Lipzen A."/>
            <person name="Tritt A."/>
            <person name="Sun H."/>
            <person name="Haridas S."/>
            <person name="LaButti K."/>
            <person name="Ohm R.A."/>
            <person name="Kues U."/>
            <person name="Blanchette R.A."/>
            <person name="Grigoriev I.V."/>
            <person name="Minto R.E."/>
            <person name="Hibbett D.S."/>
        </authorList>
    </citation>
    <scope>NUCLEOTIDE SEQUENCE [LARGE SCALE GENOMIC DNA]</scope>
    <source>
        <strain evidence="6 7">FP15055 ss-10</strain>
    </source>
</reference>
<feature type="transmembrane region" description="Helical" evidence="5">
    <location>
        <begin position="319"/>
        <end position="342"/>
    </location>
</feature>
<keyword evidence="3 5" id="KW-1133">Transmembrane helix</keyword>
<feature type="transmembrane region" description="Helical" evidence="5">
    <location>
        <begin position="181"/>
        <end position="201"/>
    </location>
</feature>
<comment type="subcellular location">
    <subcellularLocation>
        <location evidence="1">Membrane</location>
        <topology evidence="1">Multi-pass membrane protein</topology>
    </subcellularLocation>
</comment>
<dbReference type="EMBL" id="KN880682">
    <property type="protein sequence ID" value="KIY63648.1"/>
    <property type="molecule type" value="Genomic_DNA"/>
</dbReference>
<dbReference type="SUPFAM" id="SSF103473">
    <property type="entry name" value="MFS general substrate transporter"/>
    <property type="match status" value="1"/>
</dbReference>
<keyword evidence="4 5" id="KW-0472">Membrane</keyword>
<organism evidence="6 7">
    <name type="scientific">Cylindrobasidium torrendii FP15055 ss-10</name>
    <dbReference type="NCBI Taxonomy" id="1314674"/>
    <lineage>
        <taxon>Eukaryota</taxon>
        <taxon>Fungi</taxon>
        <taxon>Dikarya</taxon>
        <taxon>Basidiomycota</taxon>
        <taxon>Agaricomycotina</taxon>
        <taxon>Agaricomycetes</taxon>
        <taxon>Agaricomycetidae</taxon>
        <taxon>Agaricales</taxon>
        <taxon>Marasmiineae</taxon>
        <taxon>Physalacriaceae</taxon>
        <taxon>Cylindrobasidium</taxon>
    </lineage>
</organism>
<name>A0A0D7AZ50_9AGAR</name>
<accession>A0A0D7AZ50</accession>
<feature type="transmembrane region" description="Helical" evidence="5">
    <location>
        <begin position="111"/>
        <end position="133"/>
    </location>
</feature>
<feature type="transmembrane region" description="Helical" evidence="5">
    <location>
        <begin position="273"/>
        <end position="291"/>
    </location>
</feature>
<dbReference type="GO" id="GO:0000329">
    <property type="term" value="C:fungal-type vacuole membrane"/>
    <property type="evidence" value="ECO:0007669"/>
    <property type="project" value="TreeGrafter"/>
</dbReference>
<proteinExistence type="predicted"/>
<dbReference type="OrthoDB" id="410267at2759"/>
<evidence type="ECO:0000256" key="3">
    <source>
        <dbReference type="ARBA" id="ARBA00022989"/>
    </source>
</evidence>
<feature type="transmembrane region" description="Helical" evidence="5">
    <location>
        <begin position="154"/>
        <end position="175"/>
    </location>
</feature>
<dbReference type="PANTHER" id="PTHR21576">
    <property type="entry name" value="UNCHARACTERIZED NODULIN-LIKE PROTEIN"/>
    <property type="match status" value="1"/>
</dbReference>
<feature type="transmembrane region" description="Helical" evidence="5">
    <location>
        <begin position="378"/>
        <end position="401"/>
    </location>
</feature>
<dbReference type="PANTHER" id="PTHR21576:SF160">
    <property type="entry name" value="NODULIN-LIKE DOMAIN-CONTAINING PROTEIN"/>
    <property type="match status" value="1"/>
</dbReference>
<feature type="transmembrane region" description="Helical" evidence="5">
    <location>
        <begin position="413"/>
        <end position="431"/>
    </location>
</feature>
<dbReference type="AlphaFoldDB" id="A0A0D7AZ50"/>
<protein>
    <submittedName>
        <fullName evidence="6">MFS general substrate transporter</fullName>
    </submittedName>
</protein>
<evidence type="ECO:0000256" key="4">
    <source>
        <dbReference type="ARBA" id="ARBA00023136"/>
    </source>
</evidence>
<dbReference type="Pfam" id="PF07690">
    <property type="entry name" value="MFS_1"/>
    <property type="match status" value="1"/>
</dbReference>
<dbReference type="Proteomes" id="UP000054007">
    <property type="component" value="Unassembled WGS sequence"/>
</dbReference>
<feature type="transmembrane region" description="Helical" evidence="5">
    <location>
        <begin position="79"/>
        <end position="99"/>
    </location>
</feature>
<gene>
    <name evidence="6" type="ORF">CYLTODRAFT_493750</name>
</gene>
<evidence type="ECO:0000256" key="5">
    <source>
        <dbReference type="SAM" id="Phobius"/>
    </source>
</evidence>
<keyword evidence="2 5" id="KW-0812">Transmembrane</keyword>
<dbReference type="GO" id="GO:0022857">
    <property type="term" value="F:transmembrane transporter activity"/>
    <property type="evidence" value="ECO:0007669"/>
    <property type="project" value="InterPro"/>
</dbReference>
<dbReference type="Gene3D" id="1.20.1250.20">
    <property type="entry name" value="MFS general substrate transporter like domains"/>
    <property type="match status" value="1"/>
</dbReference>
<evidence type="ECO:0000256" key="1">
    <source>
        <dbReference type="ARBA" id="ARBA00004141"/>
    </source>
</evidence>
<feature type="transmembrane region" description="Helical" evidence="5">
    <location>
        <begin position="354"/>
        <end position="372"/>
    </location>
</feature>